<dbReference type="EMBL" id="CP034998">
    <property type="protein sequence ID" value="QAS78173.1"/>
    <property type="molecule type" value="Genomic_DNA"/>
</dbReference>
<accession>A0AAE5TVW9</accession>
<evidence type="ECO:0000313" key="1">
    <source>
        <dbReference type="EMBL" id="QAS78173.1"/>
    </source>
</evidence>
<protein>
    <submittedName>
        <fullName evidence="1">Uncharacterized protein</fullName>
    </submittedName>
</protein>
<dbReference type="AlphaFoldDB" id="A0AAE5TVW9"/>
<reference evidence="1 2" key="1">
    <citation type="submission" date="2019-01" db="EMBL/GenBank/DDBJ databases">
        <title>Genomic insights into the origins and evolution of symbiotic genes in the Phaseolus vulgaris microsymbionts.</title>
        <authorList>
            <person name="Tong W."/>
        </authorList>
    </citation>
    <scope>NUCLEOTIDE SEQUENCE [LARGE SCALE GENOMIC DNA]</scope>
    <source>
        <strain evidence="1 2">FH23</strain>
    </source>
</reference>
<proteinExistence type="predicted"/>
<evidence type="ECO:0000313" key="2">
    <source>
        <dbReference type="Proteomes" id="UP000220927"/>
    </source>
</evidence>
<dbReference type="Proteomes" id="UP000220927">
    <property type="component" value="Chromosome"/>
</dbReference>
<keyword evidence="2" id="KW-1185">Reference proteome</keyword>
<gene>
    <name evidence="1" type="ORF">CO657_08850</name>
</gene>
<name>A0AAE5TVW9_9HYPH</name>
<dbReference type="KEGG" id="rad:CO657_08850"/>
<organism evidence="1 2">
    <name type="scientific">Rhizobium acidisoli</name>
    <dbReference type="NCBI Taxonomy" id="1538158"/>
    <lineage>
        <taxon>Bacteria</taxon>
        <taxon>Pseudomonadati</taxon>
        <taxon>Pseudomonadota</taxon>
        <taxon>Alphaproteobacteria</taxon>
        <taxon>Hyphomicrobiales</taxon>
        <taxon>Rhizobiaceae</taxon>
        <taxon>Rhizobium/Agrobacterium group</taxon>
        <taxon>Rhizobium</taxon>
    </lineage>
</organism>
<sequence length="79" mass="8634">MVVVQCLLVNHDMLFRMWPVTGDSSRNKTINLCLHFSGWPPAGQYGGWNIGSHGEKIRATAGALNAVLPASGVLVFRRL</sequence>